<feature type="region of interest" description="Disordered" evidence="1">
    <location>
        <begin position="37"/>
        <end position="79"/>
    </location>
</feature>
<organism evidence="2 3">
    <name type="scientific">Elysia crispata</name>
    <name type="common">lettuce slug</name>
    <dbReference type="NCBI Taxonomy" id="231223"/>
    <lineage>
        <taxon>Eukaryota</taxon>
        <taxon>Metazoa</taxon>
        <taxon>Spiralia</taxon>
        <taxon>Lophotrochozoa</taxon>
        <taxon>Mollusca</taxon>
        <taxon>Gastropoda</taxon>
        <taxon>Heterobranchia</taxon>
        <taxon>Euthyneura</taxon>
        <taxon>Panpulmonata</taxon>
        <taxon>Sacoglossa</taxon>
        <taxon>Placobranchoidea</taxon>
        <taxon>Plakobranchidae</taxon>
        <taxon>Elysia</taxon>
    </lineage>
</organism>
<dbReference type="AlphaFoldDB" id="A0AAE1AUT8"/>
<gene>
    <name evidence="2" type="ORF">RRG08_012888</name>
</gene>
<evidence type="ECO:0000313" key="3">
    <source>
        <dbReference type="Proteomes" id="UP001283361"/>
    </source>
</evidence>
<evidence type="ECO:0000256" key="1">
    <source>
        <dbReference type="SAM" id="MobiDB-lite"/>
    </source>
</evidence>
<proteinExistence type="predicted"/>
<evidence type="ECO:0000313" key="2">
    <source>
        <dbReference type="EMBL" id="KAK3793212.1"/>
    </source>
</evidence>
<keyword evidence="3" id="KW-1185">Reference proteome</keyword>
<sequence>MFLPLPANKKYPVTCRSPGLVDPGRDNHARRLKSAVRGAVGVERRKSTRPKSPNLGWADPGSPVKDFSTEDTDQDSTTAVTRHRGKIILAFLYTVFEKLKRRRKQTVIFGLRSEVSHECR</sequence>
<dbReference type="Proteomes" id="UP001283361">
    <property type="component" value="Unassembled WGS sequence"/>
</dbReference>
<accession>A0AAE1AUT8</accession>
<reference evidence="2" key="1">
    <citation type="journal article" date="2023" name="G3 (Bethesda)">
        <title>A reference genome for the long-term kleptoplast-retaining sea slug Elysia crispata morphotype clarki.</title>
        <authorList>
            <person name="Eastman K.E."/>
            <person name="Pendleton A.L."/>
            <person name="Shaikh M.A."/>
            <person name="Suttiyut T."/>
            <person name="Ogas R."/>
            <person name="Tomko P."/>
            <person name="Gavelis G."/>
            <person name="Widhalm J.R."/>
            <person name="Wisecaver J.H."/>
        </authorList>
    </citation>
    <scope>NUCLEOTIDE SEQUENCE</scope>
    <source>
        <strain evidence="2">ECLA1</strain>
    </source>
</reference>
<dbReference type="EMBL" id="JAWDGP010001273">
    <property type="protein sequence ID" value="KAK3793212.1"/>
    <property type="molecule type" value="Genomic_DNA"/>
</dbReference>
<name>A0AAE1AUT8_9GAST</name>
<protein>
    <submittedName>
        <fullName evidence="2">Uncharacterized protein</fullName>
    </submittedName>
</protein>
<comment type="caution">
    <text evidence="2">The sequence shown here is derived from an EMBL/GenBank/DDBJ whole genome shotgun (WGS) entry which is preliminary data.</text>
</comment>